<comment type="similarity">
    <text evidence="1">Belongs to the enoyl-CoA hydratase/isomerase family.</text>
</comment>
<dbReference type="NCBIfam" id="NF006699">
    <property type="entry name" value="PRK09245.1"/>
    <property type="match status" value="1"/>
</dbReference>
<dbReference type="SUPFAM" id="SSF52096">
    <property type="entry name" value="ClpP/crotonase"/>
    <property type="match status" value="1"/>
</dbReference>
<dbReference type="CDD" id="cd06558">
    <property type="entry name" value="crotonase-like"/>
    <property type="match status" value="1"/>
</dbReference>
<dbReference type="PANTHER" id="PTHR11941">
    <property type="entry name" value="ENOYL-COA HYDRATASE-RELATED"/>
    <property type="match status" value="1"/>
</dbReference>
<sequence length="265" mass="27948">MSIVATEKRGAIAILRLTRPEMMNALGAPGDGAAIEAACAELNADQSIRVIVLTGEGKCFSAGGDIKAMAERSGAFAGSGVDIREGYRTNIHRAARALYGLQLPVIAAVNGPAIGLGCDVACMADVRIASDRAKFGVTFLKLGLVPGDGGTWLLPRTIGMSRAAELFFTADVVDAATAERYGLVSRVVPHDTLMDEALAMAAKMAALPPHALRMTKNMLRQGQGISYDTALELAAANQAVAHLTYDHEEGVRALIDKREPKFEGR</sequence>
<dbReference type="Gene3D" id="1.10.12.10">
    <property type="entry name" value="Lyase 2-enoyl-coa Hydratase, Chain A, domain 2"/>
    <property type="match status" value="1"/>
</dbReference>
<dbReference type="InterPro" id="IPR001753">
    <property type="entry name" value="Enoyl-CoA_hydra/iso"/>
</dbReference>
<name>A0A4Y9EMJ4_9SPHN</name>
<dbReference type="GO" id="GO:0006635">
    <property type="term" value="P:fatty acid beta-oxidation"/>
    <property type="evidence" value="ECO:0007669"/>
    <property type="project" value="TreeGrafter"/>
</dbReference>
<dbReference type="AlphaFoldDB" id="A0A4Y9EMJ4"/>
<evidence type="ECO:0000313" key="3">
    <source>
        <dbReference type="EMBL" id="TFU03295.1"/>
    </source>
</evidence>
<dbReference type="OrthoDB" id="5730382at2"/>
<evidence type="ECO:0000313" key="4">
    <source>
        <dbReference type="Proteomes" id="UP000297737"/>
    </source>
</evidence>
<reference evidence="3 4" key="1">
    <citation type="submission" date="2019-02" db="EMBL/GenBank/DDBJ databases">
        <title>Polymorphobacter sp. isolated from the lake at the Tibet of China.</title>
        <authorList>
            <person name="Li A."/>
        </authorList>
    </citation>
    <scope>NUCLEOTIDE SEQUENCE [LARGE SCALE GENOMIC DNA]</scope>
    <source>
        <strain evidence="3 4">DJ1R-1</strain>
    </source>
</reference>
<keyword evidence="4" id="KW-1185">Reference proteome</keyword>
<dbReference type="Gene3D" id="3.90.226.10">
    <property type="entry name" value="2-enoyl-CoA Hydratase, Chain A, domain 1"/>
    <property type="match status" value="1"/>
</dbReference>
<dbReference type="EMBL" id="SIHO01000002">
    <property type="protein sequence ID" value="TFU03295.1"/>
    <property type="molecule type" value="Genomic_DNA"/>
</dbReference>
<organism evidence="3 4">
    <name type="scientific">Glacieibacterium arshaanense</name>
    <dbReference type="NCBI Taxonomy" id="2511025"/>
    <lineage>
        <taxon>Bacteria</taxon>
        <taxon>Pseudomonadati</taxon>
        <taxon>Pseudomonadota</taxon>
        <taxon>Alphaproteobacteria</taxon>
        <taxon>Sphingomonadales</taxon>
        <taxon>Sphingosinicellaceae</taxon>
        <taxon>Glacieibacterium</taxon>
    </lineage>
</organism>
<keyword evidence="2" id="KW-0456">Lyase</keyword>
<dbReference type="InterPro" id="IPR029045">
    <property type="entry name" value="ClpP/crotonase-like_dom_sf"/>
</dbReference>
<proteinExistence type="inferred from homology"/>
<accession>A0A4Y9EMJ4</accession>
<evidence type="ECO:0000256" key="2">
    <source>
        <dbReference type="ARBA" id="ARBA00023239"/>
    </source>
</evidence>
<protein>
    <submittedName>
        <fullName evidence="3">Crotonase/enoyl-CoA hydratase family protein</fullName>
    </submittedName>
</protein>
<dbReference type="RefSeq" id="WP_135245887.1">
    <property type="nucleotide sequence ID" value="NZ_SIHO01000002.1"/>
</dbReference>
<evidence type="ECO:0000256" key="1">
    <source>
        <dbReference type="ARBA" id="ARBA00005254"/>
    </source>
</evidence>
<dbReference type="InterPro" id="IPR014748">
    <property type="entry name" value="Enoyl-CoA_hydra_C"/>
</dbReference>
<comment type="caution">
    <text evidence="3">The sequence shown here is derived from an EMBL/GenBank/DDBJ whole genome shotgun (WGS) entry which is preliminary data.</text>
</comment>
<dbReference type="Pfam" id="PF00378">
    <property type="entry name" value="ECH_1"/>
    <property type="match status" value="1"/>
</dbReference>
<dbReference type="PANTHER" id="PTHR11941:SF54">
    <property type="entry name" value="ENOYL-COA HYDRATASE, MITOCHONDRIAL"/>
    <property type="match status" value="1"/>
</dbReference>
<dbReference type="GO" id="GO:0016829">
    <property type="term" value="F:lyase activity"/>
    <property type="evidence" value="ECO:0007669"/>
    <property type="project" value="UniProtKB-KW"/>
</dbReference>
<dbReference type="Proteomes" id="UP000297737">
    <property type="component" value="Unassembled WGS sequence"/>
</dbReference>
<gene>
    <name evidence="3" type="ORF">EUV02_08910</name>
</gene>